<dbReference type="GO" id="GO:0004252">
    <property type="term" value="F:serine-type endopeptidase activity"/>
    <property type="evidence" value="ECO:0007669"/>
    <property type="project" value="UniProtKB-UniRule"/>
</dbReference>
<dbReference type="GO" id="GO:0006508">
    <property type="term" value="P:proteolysis"/>
    <property type="evidence" value="ECO:0007669"/>
    <property type="project" value="UniProtKB-KW"/>
</dbReference>
<dbReference type="EC" id="3.4.21.-" evidence="7"/>
<dbReference type="Pfam" id="PF00326">
    <property type="entry name" value="Peptidase_S9"/>
    <property type="match status" value="1"/>
</dbReference>
<organism evidence="9 10">
    <name type="scientific">Meloidogyne incognita</name>
    <name type="common">Southern root-knot nematode worm</name>
    <name type="synonym">Oxyuris incognita</name>
    <dbReference type="NCBI Taxonomy" id="6306"/>
    <lineage>
        <taxon>Eukaryota</taxon>
        <taxon>Metazoa</taxon>
        <taxon>Ecdysozoa</taxon>
        <taxon>Nematoda</taxon>
        <taxon>Chromadorea</taxon>
        <taxon>Rhabditida</taxon>
        <taxon>Tylenchina</taxon>
        <taxon>Tylenchomorpha</taxon>
        <taxon>Tylenchoidea</taxon>
        <taxon>Meloidogynidae</taxon>
        <taxon>Meloidogyninae</taxon>
        <taxon>Meloidogyne</taxon>
        <taxon>Meloidogyne incognita group</taxon>
    </lineage>
</organism>
<dbReference type="WBParaSite" id="Minc3s00642g15521">
    <property type="protein sequence ID" value="Minc3s00642g15521"/>
    <property type="gene ID" value="Minc3s00642g15521"/>
</dbReference>
<dbReference type="InterPro" id="IPR029058">
    <property type="entry name" value="AB_hydrolase_fold"/>
</dbReference>
<dbReference type="PRINTS" id="PR00862">
    <property type="entry name" value="PROLIGOPTASE"/>
</dbReference>
<evidence type="ECO:0000256" key="6">
    <source>
        <dbReference type="ARBA" id="ARBA00022825"/>
    </source>
</evidence>
<keyword evidence="5 7" id="KW-0378">Hydrolase</keyword>
<evidence type="ECO:0000313" key="10">
    <source>
        <dbReference type="WBParaSite" id="Minc3s00642g15521"/>
    </source>
</evidence>
<dbReference type="InterPro" id="IPR051167">
    <property type="entry name" value="Prolyl_oligopep/macrocyclase"/>
</dbReference>
<comment type="catalytic activity">
    <reaction evidence="1">
        <text>Hydrolysis of Pro-|-Xaa &gt;&gt; Ala-|-Xaa in oligopeptides.</text>
        <dbReference type="EC" id="3.4.21.26"/>
    </reaction>
</comment>
<dbReference type="PANTHER" id="PTHR42881">
    <property type="entry name" value="PROLYL ENDOPEPTIDASE"/>
    <property type="match status" value="1"/>
</dbReference>
<dbReference type="PROSITE" id="PS00708">
    <property type="entry name" value="PRO_ENDOPEP_SER"/>
    <property type="match status" value="1"/>
</dbReference>
<name>A0A914LSE8_MELIC</name>
<dbReference type="InterPro" id="IPR002470">
    <property type="entry name" value="Peptidase_S9A"/>
</dbReference>
<evidence type="ECO:0000256" key="7">
    <source>
        <dbReference type="RuleBase" id="RU368024"/>
    </source>
</evidence>
<evidence type="ECO:0000256" key="2">
    <source>
        <dbReference type="ARBA" id="ARBA00005228"/>
    </source>
</evidence>
<evidence type="ECO:0000313" key="9">
    <source>
        <dbReference type="Proteomes" id="UP000887563"/>
    </source>
</evidence>
<keyword evidence="6 7" id="KW-0720">Serine protease</keyword>
<sequence>MFVLYNKSLSFDGNNGAILYGYGGYNIARQPDFSVSRLLFLKHFGGVYAIANIRGGGEYGEKWHEEGMRDKKQNVFDDFIYAAEELTRLKYTKPEKLAIHGHSNGGLLTAVCAQQRPDLFGAVVVGCGVLDMLRFHKFTIGEAWISEFGNPDVPEDFEFIYKYSPLHQISVQPNVQWPSMLITSADHDDRVVPLHTLKYLAQLYYTLHNEACDWQTRPVLGRIEVKAGHGAGKPTAKIIDELVDMYSFLQRVLDLKWID</sequence>
<dbReference type="Gene3D" id="3.40.50.1820">
    <property type="entry name" value="alpha/beta hydrolase"/>
    <property type="match status" value="1"/>
</dbReference>
<reference evidence="10" key="1">
    <citation type="submission" date="2022-11" db="UniProtKB">
        <authorList>
            <consortium name="WormBaseParasite"/>
        </authorList>
    </citation>
    <scope>IDENTIFICATION</scope>
</reference>
<evidence type="ECO:0000256" key="1">
    <source>
        <dbReference type="ARBA" id="ARBA00001070"/>
    </source>
</evidence>
<dbReference type="Proteomes" id="UP000887563">
    <property type="component" value="Unplaced"/>
</dbReference>
<protein>
    <recommendedName>
        <fullName evidence="3 7">Prolyl endopeptidase</fullName>
        <ecNumber evidence="7">3.4.21.-</ecNumber>
    </recommendedName>
</protein>
<evidence type="ECO:0000256" key="5">
    <source>
        <dbReference type="ARBA" id="ARBA00022801"/>
    </source>
</evidence>
<dbReference type="GO" id="GO:0070012">
    <property type="term" value="F:oligopeptidase activity"/>
    <property type="evidence" value="ECO:0007669"/>
    <property type="project" value="TreeGrafter"/>
</dbReference>
<dbReference type="InterPro" id="IPR002471">
    <property type="entry name" value="Pept_S9_AS"/>
</dbReference>
<evidence type="ECO:0000259" key="8">
    <source>
        <dbReference type="Pfam" id="PF00326"/>
    </source>
</evidence>
<comment type="similarity">
    <text evidence="2 7">Belongs to the peptidase S9A family.</text>
</comment>
<evidence type="ECO:0000256" key="3">
    <source>
        <dbReference type="ARBA" id="ARBA00016310"/>
    </source>
</evidence>
<keyword evidence="4 7" id="KW-0645">Protease</keyword>
<feature type="domain" description="Peptidase S9 prolyl oligopeptidase catalytic" evidence="8">
    <location>
        <begin position="32"/>
        <end position="254"/>
    </location>
</feature>
<dbReference type="SUPFAM" id="SSF53474">
    <property type="entry name" value="alpha/beta-Hydrolases"/>
    <property type="match status" value="1"/>
</dbReference>
<accession>A0A914LSE8</accession>
<dbReference type="GO" id="GO:0005829">
    <property type="term" value="C:cytosol"/>
    <property type="evidence" value="ECO:0007669"/>
    <property type="project" value="TreeGrafter"/>
</dbReference>
<dbReference type="InterPro" id="IPR001375">
    <property type="entry name" value="Peptidase_S9_cat"/>
</dbReference>
<dbReference type="FunFam" id="3.40.50.1820:FF:000005">
    <property type="entry name" value="Prolyl endopeptidase"/>
    <property type="match status" value="1"/>
</dbReference>
<dbReference type="AlphaFoldDB" id="A0A914LSE8"/>
<keyword evidence="9" id="KW-1185">Reference proteome</keyword>
<dbReference type="PANTHER" id="PTHR42881:SF2">
    <property type="entry name" value="PROLYL ENDOPEPTIDASE"/>
    <property type="match status" value="1"/>
</dbReference>
<evidence type="ECO:0000256" key="4">
    <source>
        <dbReference type="ARBA" id="ARBA00022670"/>
    </source>
</evidence>
<proteinExistence type="inferred from homology"/>